<gene>
    <name evidence="2" type="ORF">KFE25_003709</name>
</gene>
<dbReference type="OMA" id="AGSACTH"/>
<feature type="region of interest" description="Disordered" evidence="1">
    <location>
        <begin position="837"/>
        <end position="877"/>
    </location>
</feature>
<protein>
    <submittedName>
        <fullName evidence="2">Uncharacterized protein</fullName>
    </submittedName>
</protein>
<feature type="region of interest" description="Disordered" evidence="1">
    <location>
        <begin position="1117"/>
        <end position="1141"/>
    </location>
</feature>
<feature type="region of interest" description="Disordered" evidence="1">
    <location>
        <begin position="489"/>
        <end position="511"/>
    </location>
</feature>
<evidence type="ECO:0000313" key="3">
    <source>
        <dbReference type="Proteomes" id="UP000751190"/>
    </source>
</evidence>
<feature type="region of interest" description="Disordered" evidence="1">
    <location>
        <begin position="771"/>
        <end position="816"/>
    </location>
</feature>
<reference evidence="2" key="1">
    <citation type="submission" date="2021-05" db="EMBL/GenBank/DDBJ databases">
        <title>The genome of the haptophyte Pavlova lutheri (Diacronema luteri, Pavlovales) - a model for lipid biosynthesis in eukaryotic algae.</title>
        <authorList>
            <person name="Hulatt C.J."/>
            <person name="Posewitz M.C."/>
        </authorList>
    </citation>
    <scope>NUCLEOTIDE SEQUENCE</scope>
    <source>
        <strain evidence="2">NIVA-4/92</strain>
    </source>
</reference>
<sequence>MSSLDARRAERRRIAAVVCGGGPLRGVSAAERRALVEVGQWVACSGLHLLSATRGPLAIEVADAFARARGRRGLVIAIVPRPDAPDAPPPASAVVAGVPERAELPIVCHLTDPADLAAIGALTADVVVVLPSALRDDRRADPTARAPAAAAAADQVMHQVMPGARSRPASAPDAPVAPEFVSLAREYGRPIVCYAPVTPAHAAFAGVTADGTPAWVDAVSACGGQAGSACTHAPALRGGAGGAGADSAADTPHASRAVAAALSGVAADGMGDGSAAPAAEAVGESPSFDCAAAGFSAVEADSSSAGAHTPLDVVVEAGGALVACSRADARVMAEGAGCVSPRAVRSARPLLPVSALATGAVADGRVHVDVAGAAVAGDCAVDAAAGNTARACSPPAPPPPPPPPLLELVQLPLARSPGALSAALLGDRRPLQLSSALGTLAAAASGLVGGSGGGGAWGAGGCALAEEGGAAARRGGGCANGVNDGNDGGAGGAGADDGGEEAGGDAERGAAAAAAGERGSGVYCADSRGDDHDGGGSGAGIDGVTRGGGVTRDGYDLPDGVRRVPVIAVLGSSERRMAHLAEPLGQWVAQCGWHLLTGGGGGVMVSASVGFALGRRSAARPGCCVGILRASTRERPEVARDGYPNDFVDTAIRTHLPASGADGTAERSRNHLNLLSASVAIVLPGGEGTASELELAKRYGVPVCTFSDRSSALVGDARADACGVPFCPSLPDVRLFVLKSIPQHLKPPPKPPALRAPVRVATAAIALKATRERRTSASVAASAPVATAPGRAPATRDARPSHAPEGPTDTEHDTRAQECAAASCSAAAGARDARCAQRSQPPSCGLPPPSLGSSDDVRPPPGGAAAHGGTRDDRARALPPPARALIRGGGARLRALAPLRAQAPGADDGASGHLASRRAARGACGGGGHGSGGARAAGHELGGGQMPRGDSALGRGGVGGAHAGSGEAERVGWNASVGPVGWAGAASSVGFGDHFEAAAATWPPAAEEGGDGGAAGAGAHASVGHGGGFGAAAASVGTVARPSPSATRLPPMGRAGAGGGAASRNAAARGHTRGAETAQQLDAARNGVACALGRGGAQRGWGGGCRTPTPVDGEAACGFGDETDGHSGSLRGRGGAGGGARELTRAHRGLRLADLRGGSRAAGALPRRSSTPAAAAGHASRPPLPGAAPRAVRAHAQGGTDASGSAAGGAVH</sequence>
<feature type="compositionally biased region" description="Gly residues" evidence="1">
    <location>
        <begin position="954"/>
        <end position="963"/>
    </location>
</feature>
<organism evidence="2 3">
    <name type="scientific">Diacronema lutheri</name>
    <name type="common">Unicellular marine alga</name>
    <name type="synonym">Monochrysis lutheri</name>
    <dbReference type="NCBI Taxonomy" id="2081491"/>
    <lineage>
        <taxon>Eukaryota</taxon>
        <taxon>Haptista</taxon>
        <taxon>Haptophyta</taxon>
        <taxon>Pavlovophyceae</taxon>
        <taxon>Pavlovales</taxon>
        <taxon>Pavlovaceae</taxon>
        <taxon>Diacronema</taxon>
    </lineage>
</organism>
<evidence type="ECO:0000313" key="2">
    <source>
        <dbReference type="EMBL" id="KAG8457555.1"/>
    </source>
</evidence>
<name>A0A8J5X9N6_DIALT</name>
<dbReference type="OrthoDB" id="5133950at2759"/>
<keyword evidence="3" id="KW-1185">Reference proteome</keyword>
<comment type="caution">
    <text evidence="2">The sequence shown here is derived from an EMBL/GenBank/DDBJ whole genome shotgun (WGS) entry which is preliminary data.</text>
</comment>
<dbReference type="SUPFAM" id="SSF102405">
    <property type="entry name" value="MCP/YpsA-like"/>
    <property type="match status" value="1"/>
</dbReference>
<feature type="region of interest" description="Disordered" evidence="1">
    <location>
        <begin position="920"/>
        <end position="966"/>
    </location>
</feature>
<dbReference type="Gene3D" id="3.40.50.450">
    <property type="match status" value="1"/>
</dbReference>
<dbReference type="Pfam" id="PF18306">
    <property type="entry name" value="LDcluster4"/>
    <property type="match status" value="1"/>
</dbReference>
<proteinExistence type="predicted"/>
<evidence type="ECO:0000256" key="1">
    <source>
        <dbReference type="SAM" id="MobiDB-lite"/>
    </source>
</evidence>
<feature type="compositionally biased region" description="Low complexity" evidence="1">
    <location>
        <begin position="776"/>
        <end position="792"/>
    </location>
</feature>
<feature type="region of interest" description="Disordered" evidence="1">
    <location>
        <begin position="1154"/>
        <end position="1212"/>
    </location>
</feature>
<dbReference type="EMBL" id="JAGTXO010000067">
    <property type="protein sequence ID" value="KAG8457555.1"/>
    <property type="molecule type" value="Genomic_DNA"/>
</dbReference>
<dbReference type="Proteomes" id="UP000751190">
    <property type="component" value="Unassembled WGS sequence"/>
</dbReference>
<feature type="compositionally biased region" description="Gly residues" evidence="1">
    <location>
        <begin position="1131"/>
        <end position="1140"/>
    </location>
</feature>
<dbReference type="AlphaFoldDB" id="A0A8J5X9N6"/>
<feature type="region of interest" description="Disordered" evidence="1">
    <location>
        <begin position="1041"/>
        <end position="1078"/>
    </location>
</feature>
<feature type="compositionally biased region" description="Gly residues" evidence="1">
    <location>
        <begin position="923"/>
        <end position="946"/>
    </location>
</feature>
<accession>A0A8J5X9N6</accession>
<feature type="compositionally biased region" description="Low complexity" evidence="1">
    <location>
        <begin position="1196"/>
        <end position="1212"/>
    </location>
</feature>
<dbReference type="InterPro" id="IPR041164">
    <property type="entry name" value="LDcluster4"/>
</dbReference>